<keyword evidence="2" id="KW-1185">Reference proteome</keyword>
<sequence>MEDYQQLVREYEEREAQRRKYCNLTRIPPSSLAERSRLPRDIHFGKMLYLGYGRNAWHGTWIKRYYPGSISFFEKDLQALSERHRVQGSVFRIEPIPVVYLEYCHDVVVLLAINDRTPASYQPLLENILPFRLDAFWTADEFKIDNWLLTFSLPAWRPDLYPKSYHRMSSSPQGAGRPLRWSRHELDGTEGGICAAFSDFMSRMLRLG</sequence>
<dbReference type="OrthoDB" id="7057251at2"/>
<evidence type="ECO:0000313" key="1">
    <source>
        <dbReference type="EMBL" id="SHF01924.1"/>
    </source>
</evidence>
<proteinExistence type="predicted"/>
<reference evidence="1 2" key="1">
    <citation type="submission" date="2016-11" db="EMBL/GenBank/DDBJ databases">
        <authorList>
            <person name="Varghese N."/>
            <person name="Submissions S."/>
        </authorList>
    </citation>
    <scope>NUCLEOTIDE SEQUENCE [LARGE SCALE GENOMIC DNA]</scope>
    <source>
        <strain evidence="1 2">DSM 29341</strain>
    </source>
</reference>
<protein>
    <submittedName>
        <fullName evidence="1">Uncharacterized protein</fullName>
    </submittedName>
</protein>
<dbReference type="RefSeq" id="WP_149776184.1">
    <property type="nucleotide sequence ID" value="NZ_FQVK01000014.1"/>
</dbReference>
<dbReference type="AlphaFoldDB" id="A0A1M4Y7Y6"/>
<dbReference type="Proteomes" id="UP000325134">
    <property type="component" value="Unassembled WGS sequence"/>
</dbReference>
<name>A0A1M4Y7Y6_9RHOB</name>
<accession>A0A1M4Y7Y6</accession>
<gene>
    <name evidence="1" type="ORF">SAMN05444279_11458</name>
</gene>
<dbReference type="EMBL" id="FQVK01000014">
    <property type="protein sequence ID" value="SHF01924.1"/>
    <property type="molecule type" value="Genomic_DNA"/>
</dbReference>
<organism evidence="1 2">
    <name type="scientific">Ruegeria intermedia</name>
    <dbReference type="NCBI Taxonomy" id="996115"/>
    <lineage>
        <taxon>Bacteria</taxon>
        <taxon>Pseudomonadati</taxon>
        <taxon>Pseudomonadota</taxon>
        <taxon>Alphaproteobacteria</taxon>
        <taxon>Rhodobacterales</taxon>
        <taxon>Roseobacteraceae</taxon>
        <taxon>Ruegeria</taxon>
    </lineage>
</organism>
<evidence type="ECO:0000313" key="2">
    <source>
        <dbReference type="Proteomes" id="UP000325134"/>
    </source>
</evidence>